<evidence type="ECO:0000313" key="2">
    <source>
        <dbReference type="EMBL" id="SFV74259.1"/>
    </source>
</evidence>
<protein>
    <submittedName>
        <fullName evidence="2">Uncharacterized protein</fullName>
    </submittedName>
</protein>
<dbReference type="Proteomes" id="UP000186323">
    <property type="component" value="Chromosome I"/>
</dbReference>
<gene>
    <name evidence="2" type="ORF">DESPIGER_2440</name>
</gene>
<keyword evidence="3" id="KW-1185">Reference proteome</keyword>
<evidence type="ECO:0000313" key="3">
    <source>
        <dbReference type="Proteomes" id="UP000186323"/>
    </source>
</evidence>
<reference evidence="3" key="1">
    <citation type="submission" date="2016-10" db="EMBL/GenBank/DDBJ databases">
        <authorList>
            <person name="Wegmann U."/>
        </authorList>
    </citation>
    <scope>NUCLEOTIDE SEQUENCE [LARGE SCALE GENOMIC DNA]</scope>
</reference>
<sequence length="37" mass="3839">MLVVPGRSEEMPCPARPWGGGGGAWRGQTRAGVTTGR</sequence>
<proteinExistence type="predicted"/>
<evidence type="ECO:0000256" key="1">
    <source>
        <dbReference type="SAM" id="MobiDB-lite"/>
    </source>
</evidence>
<feature type="region of interest" description="Disordered" evidence="1">
    <location>
        <begin position="1"/>
        <end position="37"/>
    </location>
</feature>
<organism evidence="2 3">
    <name type="scientific">Desulfovibrio piger</name>
    <dbReference type="NCBI Taxonomy" id="901"/>
    <lineage>
        <taxon>Bacteria</taxon>
        <taxon>Pseudomonadati</taxon>
        <taxon>Thermodesulfobacteriota</taxon>
        <taxon>Desulfovibrionia</taxon>
        <taxon>Desulfovibrionales</taxon>
        <taxon>Desulfovibrionaceae</taxon>
        <taxon>Desulfovibrio</taxon>
    </lineage>
</organism>
<accession>A0A1K1LHS5</accession>
<dbReference type="KEGG" id="dpg:DESPIGER_2440"/>
<name>A0A1K1LHS5_9BACT</name>
<dbReference type="AlphaFoldDB" id="A0A1K1LHS5"/>
<dbReference type="EMBL" id="LT630450">
    <property type="protein sequence ID" value="SFV74259.1"/>
    <property type="molecule type" value="Genomic_DNA"/>
</dbReference>